<comment type="subcellular location">
    <subcellularLocation>
        <location evidence="1">Membrane</location>
        <topology evidence="1">Multi-pass membrane protein</topology>
    </subcellularLocation>
</comment>
<dbReference type="GO" id="GO:0016020">
    <property type="term" value="C:membrane"/>
    <property type="evidence" value="ECO:0007669"/>
    <property type="project" value="UniProtKB-SubCell"/>
</dbReference>
<sequence>MHSTDGPQVTVSTVPGAARDPDQYDLGEIDATVECAEDSSEYPDGGRQAWLVVFGVWCALFPTFAMMNITGILQKWLEENQLKDYSTAKVSWIFSLYDCLFWLGGIQVGPIFDSYGLKYTFVPGCVGLSASIMALSVSEEYYQFILGFSILGGLSSSAILTPSLGSINNWFLKRRGLATGIATTSGGIATIMFSALMGGLMEKIGFPWMIRILGFISIGLFAAGLMLVRTRLPPNKSAGSSVDLRCLREPVFTVASVAVCFAEIGMMVVINYLPSYASSHGVTESLSYNLMSIFSATLIFGRIIPGLVADYWGRYNVMIITGSVSMLLVLALWMKAGEDTAAILTFAALFGFWSSPAVGLSPVCISQISRTEDYGKRYGTTTAIFGLAILVAIPVAGEILGSQNPGLSENETNYSGLVIFCGAAYATSTVLLIVTKVISVGWSVTRVF</sequence>
<dbReference type="SUPFAM" id="SSF103473">
    <property type="entry name" value="MFS general substrate transporter"/>
    <property type="match status" value="1"/>
</dbReference>
<feature type="transmembrane region" description="Helical" evidence="4">
    <location>
        <begin position="286"/>
        <end position="308"/>
    </location>
</feature>
<evidence type="ECO:0000256" key="1">
    <source>
        <dbReference type="ARBA" id="ARBA00004141"/>
    </source>
</evidence>
<dbReference type="PANTHER" id="PTHR11360">
    <property type="entry name" value="MONOCARBOXYLATE TRANSPORTER"/>
    <property type="match status" value="1"/>
</dbReference>
<feature type="transmembrane region" description="Helical" evidence="4">
    <location>
        <begin position="92"/>
        <end position="112"/>
    </location>
</feature>
<dbReference type="EMBL" id="MSFO01000002">
    <property type="protein sequence ID" value="PLB52017.1"/>
    <property type="molecule type" value="Genomic_DNA"/>
</dbReference>
<evidence type="ECO:0000256" key="3">
    <source>
        <dbReference type="SAM" id="MobiDB-lite"/>
    </source>
</evidence>
<keyword evidence="7" id="KW-1185">Reference proteome</keyword>
<keyword evidence="4" id="KW-0472">Membrane</keyword>
<reference evidence="6 7" key="1">
    <citation type="submission" date="2016-12" db="EMBL/GenBank/DDBJ databases">
        <title>The genomes of Aspergillus section Nigri reveals drivers in fungal speciation.</title>
        <authorList>
            <consortium name="DOE Joint Genome Institute"/>
            <person name="Vesth T.C."/>
            <person name="Nybo J."/>
            <person name="Theobald S."/>
            <person name="Brandl J."/>
            <person name="Frisvad J.C."/>
            <person name="Nielsen K.F."/>
            <person name="Lyhne E.K."/>
            <person name="Kogle M.E."/>
            <person name="Kuo A."/>
            <person name="Riley R."/>
            <person name="Clum A."/>
            <person name="Nolan M."/>
            <person name="Lipzen A."/>
            <person name="Salamov A."/>
            <person name="Henrissat B."/>
            <person name="Wiebenga A."/>
            <person name="De Vries R.P."/>
            <person name="Grigoriev I.V."/>
            <person name="Mortensen U.H."/>
            <person name="Andersen M.R."/>
            <person name="Baker S.E."/>
        </authorList>
    </citation>
    <scope>NUCLEOTIDE SEQUENCE [LARGE SCALE GENOMIC DNA]</scope>
    <source>
        <strain evidence="6 7">IBT 23096</strain>
    </source>
</reference>
<proteinExistence type="inferred from homology"/>
<dbReference type="AlphaFoldDB" id="A0A2I2GGQ8"/>
<feature type="transmembrane region" description="Helical" evidence="4">
    <location>
        <begin position="251"/>
        <end position="274"/>
    </location>
</feature>
<dbReference type="InterPro" id="IPR020846">
    <property type="entry name" value="MFS_dom"/>
</dbReference>
<protein>
    <submittedName>
        <fullName evidence="6">Monocarboxylate permease</fullName>
    </submittedName>
</protein>
<dbReference type="PANTHER" id="PTHR11360:SF240">
    <property type="entry name" value="MONOCARBOXYLATE TRANSPORTER (EUROFUNG)-RELATED"/>
    <property type="match status" value="1"/>
</dbReference>
<feature type="transmembrane region" description="Helical" evidence="4">
    <location>
        <begin position="49"/>
        <end position="72"/>
    </location>
</feature>
<evidence type="ECO:0000256" key="2">
    <source>
        <dbReference type="ARBA" id="ARBA00006727"/>
    </source>
</evidence>
<evidence type="ECO:0000313" key="6">
    <source>
        <dbReference type="EMBL" id="PLB52017.1"/>
    </source>
</evidence>
<dbReference type="OrthoDB" id="410267at2759"/>
<dbReference type="GO" id="GO:0022857">
    <property type="term" value="F:transmembrane transporter activity"/>
    <property type="evidence" value="ECO:0007669"/>
    <property type="project" value="InterPro"/>
</dbReference>
<gene>
    <name evidence="6" type="ORF">P170DRAFT_471930</name>
</gene>
<feature type="compositionally biased region" description="Polar residues" evidence="3">
    <location>
        <begin position="1"/>
        <end position="13"/>
    </location>
</feature>
<dbReference type="InterPro" id="IPR011701">
    <property type="entry name" value="MFS"/>
</dbReference>
<dbReference type="RefSeq" id="XP_024707319.1">
    <property type="nucleotide sequence ID" value="XM_024852887.1"/>
</dbReference>
<evidence type="ECO:0000256" key="4">
    <source>
        <dbReference type="SAM" id="Phobius"/>
    </source>
</evidence>
<dbReference type="InterPro" id="IPR036259">
    <property type="entry name" value="MFS_trans_sf"/>
</dbReference>
<organism evidence="6 7">
    <name type="scientific">Aspergillus steynii IBT 23096</name>
    <dbReference type="NCBI Taxonomy" id="1392250"/>
    <lineage>
        <taxon>Eukaryota</taxon>
        <taxon>Fungi</taxon>
        <taxon>Dikarya</taxon>
        <taxon>Ascomycota</taxon>
        <taxon>Pezizomycotina</taxon>
        <taxon>Eurotiomycetes</taxon>
        <taxon>Eurotiomycetidae</taxon>
        <taxon>Eurotiales</taxon>
        <taxon>Aspergillaceae</taxon>
        <taxon>Aspergillus</taxon>
        <taxon>Aspergillus subgen. Circumdati</taxon>
    </lineage>
</organism>
<dbReference type="GeneID" id="36560585"/>
<feature type="transmembrane region" description="Helical" evidence="4">
    <location>
        <begin position="340"/>
        <end position="365"/>
    </location>
</feature>
<dbReference type="InterPro" id="IPR050327">
    <property type="entry name" value="Proton-linked_MCT"/>
</dbReference>
<name>A0A2I2GGQ8_9EURO</name>
<feature type="transmembrane region" description="Helical" evidence="4">
    <location>
        <begin position="417"/>
        <end position="438"/>
    </location>
</feature>
<feature type="transmembrane region" description="Helical" evidence="4">
    <location>
        <begin position="208"/>
        <end position="230"/>
    </location>
</feature>
<feature type="region of interest" description="Disordered" evidence="3">
    <location>
        <begin position="1"/>
        <end position="20"/>
    </location>
</feature>
<evidence type="ECO:0000259" key="5">
    <source>
        <dbReference type="PROSITE" id="PS50850"/>
    </source>
</evidence>
<dbReference type="Pfam" id="PF07690">
    <property type="entry name" value="MFS_1"/>
    <property type="match status" value="1"/>
</dbReference>
<evidence type="ECO:0000313" key="7">
    <source>
        <dbReference type="Proteomes" id="UP000234275"/>
    </source>
</evidence>
<keyword evidence="4" id="KW-1133">Transmembrane helix</keyword>
<dbReference type="VEuPathDB" id="FungiDB:P170DRAFT_471930"/>
<feature type="transmembrane region" description="Helical" evidence="4">
    <location>
        <begin position="176"/>
        <end position="196"/>
    </location>
</feature>
<dbReference type="Proteomes" id="UP000234275">
    <property type="component" value="Unassembled WGS sequence"/>
</dbReference>
<feature type="transmembrane region" description="Helical" evidence="4">
    <location>
        <begin position="377"/>
        <end position="397"/>
    </location>
</feature>
<comment type="caution">
    <text evidence="6">The sequence shown here is derived from an EMBL/GenBank/DDBJ whole genome shotgun (WGS) entry which is preliminary data.</text>
</comment>
<dbReference type="PROSITE" id="PS50850">
    <property type="entry name" value="MFS"/>
    <property type="match status" value="1"/>
</dbReference>
<keyword evidence="4" id="KW-0812">Transmembrane</keyword>
<comment type="similarity">
    <text evidence="2">Belongs to the major facilitator superfamily. Monocarboxylate porter (TC 2.A.1.13) family.</text>
</comment>
<accession>A0A2I2GGQ8</accession>
<feature type="transmembrane region" description="Helical" evidence="4">
    <location>
        <begin position="315"/>
        <end position="334"/>
    </location>
</feature>
<feature type="transmembrane region" description="Helical" evidence="4">
    <location>
        <begin position="144"/>
        <end position="164"/>
    </location>
</feature>
<dbReference type="Gene3D" id="1.20.1250.20">
    <property type="entry name" value="MFS general substrate transporter like domains"/>
    <property type="match status" value="2"/>
</dbReference>
<feature type="domain" description="Major facilitator superfamily (MFS) profile" evidence="5">
    <location>
        <begin position="48"/>
        <end position="448"/>
    </location>
</feature>